<dbReference type="Proteomes" id="UP000288805">
    <property type="component" value="Unassembled WGS sequence"/>
</dbReference>
<dbReference type="Pfam" id="PF07727">
    <property type="entry name" value="RVT_2"/>
    <property type="match status" value="1"/>
</dbReference>
<dbReference type="EMBL" id="QGNW01000274">
    <property type="protein sequence ID" value="RVW79827.1"/>
    <property type="molecule type" value="Genomic_DNA"/>
</dbReference>
<dbReference type="InterPro" id="IPR013103">
    <property type="entry name" value="RVT_2"/>
</dbReference>
<proteinExistence type="predicted"/>
<evidence type="ECO:0000259" key="1">
    <source>
        <dbReference type="Pfam" id="PF07727"/>
    </source>
</evidence>
<dbReference type="SUPFAM" id="SSF56672">
    <property type="entry name" value="DNA/RNA polymerases"/>
    <property type="match status" value="1"/>
</dbReference>
<organism evidence="2 3">
    <name type="scientific">Vitis vinifera</name>
    <name type="common">Grape</name>
    <dbReference type="NCBI Taxonomy" id="29760"/>
    <lineage>
        <taxon>Eukaryota</taxon>
        <taxon>Viridiplantae</taxon>
        <taxon>Streptophyta</taxon>
        <taxon>Embryophyta</taxon>
        <taxon>Tracheophyta</taxon>
        <taxon>Spermatophyta</taxon>
        <taxon>Magnoliopsida</taxon>
        <taxon>eudicotyledons</taxon>
        <taxon>Gunneridae</taxon>
        <taxon>Pentapetalae</taxon>
        <taxon>rosids</taxon>
        <taxon>Vitales</taxon>
        <taxon>Vitaceae</taxon>
        <taxon>Viteae</taxon>
        <taxon>Vitis</taxon>
    </lineage>
</organism>
<reference evidence="2 3" key="1">
    <citation type="journal article" date="2018" name="PLoS Genet.">
        <title>Population sequencing reveals clonal diversity and ancestral inbreeding in the grapevine cultivar Chardonnay.</title>
        <authorList>
            <person name="Roach M.J."/>
            <person name="Johnson D.L."/>
            <person name="Bohlmann J."/>
            <person name="van Vuuren H.J."/>
            <person name="Jones S.J."/>
            <person name="Pretorius I.S."/>
            <person name="Schmidt S.A."/>
            <person name="Borneman A.R."/>
        </authorList>
    </citation>
    <scope>NUCLEOTIDE SEQUENCE [LARGE SCALE GENOMIC DNA]</scope>
    <source>
        <strain evidence="3">cv. Chardonnay</strain>
        <tissue evidence="2">Leaf</tissue>
    </source>
</reference>
<evidence type="ECO:0000313" key="3">
    <source>
        <dbReference type="Proteomes" id="UP000288805"/>
    </source>
</evidence>
<evidence type="ECO:0000313" key="2">
    <source>
        <dbReference type="EMBL" id="RVW79827.1"/>
    </source>
</evidence>
<feature type="domain" description="Reverse transcriptase Ty1/copia-type" evidence="1">
    <location>
        <begin position="1"/>
        <end position="143"/>
    </location>
</feature>
<gene>
    <name evidence="2" type="primary">RE2_564</name>
    <name evidence="2" type="ORF">CK203_047652</name>
</gene>
<protein>
    <submittedName>
        <fullName evidence="2">Retrovirus-related Pol polyprotein from transposon RE2</fullName>
    </submittedName>
</protein>
<name>A0A438H698_VITVI</name>
<dbReference type="InterPro" id="IPR043502">
    <property type="entry name" value="DNA/RNA_pol_sf"/>
</dbReference>
<sequence>MSQPPGFVDQDHPTHICRLIKAIYGLKQSPWAWYQQLHTFLLSFGFKNSYVDASLFVFNIDGHILYFLVYVDDIIITGNNLAMVDRFVIALDQQFSLKDLGLLTYFLGIGVVPNTHGVLLSQKHYIQDLLTQAQIHEAKPVLASMPTSPSLSLHLGSSLSDPSQHRTVVGSLQYLLITRPDIAFAVNKLS</sequence>
<accession>A0A438H698</accession>
<comment type="caution">
    <text evidence="2">The sequence shown here is derived from an EMBL/GenBank/DDBJ whole genome shotgun (WGS) entry which is preliminary data.</text>
</comment>
<dbReference type="AlphaFoldDB" id="A0A438H698"/>